<feature type="compositionally biased region" description="Low complexity" evidence="1">
    <location>
        <begin position="10"/>
        <end position="25"/>
    </location>
</feature>
<reference evidence="2 3" key="1">
    <citation type="submission" date="2014-04" db="EMBL/GenBank/DDBJ databases">
        <authorList>
            <consortium name="DOE Joint Genome Institute"/>
            <person name="Kuo A."/>
            <person name="Tarkka M."/>
            <person name="Buscot F."/>
            <person name="Kohler A."/>
            <person name="Nagy L.G."/>
            <person name="Floudas D."/>
            <person name="Copeland A."/>
            <person name="Barry K.W."/>
            <person name="Cichocki N."/>
            <person name="Veneault-Fourrey C."/>
            <person name="LaButti K."/>
            <person name="Lindquist E.A."/>
            <person name="Lipzen A."/>
            <person name="Lundell T."/>
            <person name="Morin E."/>
            <person name="Murat C."/>
            <person name="Sun H."/>
            <person name="Tunlid A."/>
            <person name="Henrissat B."/>
            <person name="Grigoriev I.V."/>
            <person name="Hibbett D.S."/>
            <person name="Martin F."/>
            <person name="Nordberg H.P."/>
            <person name="Cantor M.N."/>
            <person name="Hua S.X."/>
        </authorList>
    </citation>
    <scope>NUCLEOTIDE SEQUENCE [LARGE SCALE GENOMIC DNA]</scope>
    <source>
        <strain evidence="2 3">F 1598</strain>
    </source>
</reference>
<dbReference type="InParanoid" id="A0A0C3BJ58"/>
<evidence type="ECO:0000313" key="3">
    <source>
        <dbReference type="Proteomes" id="UP000054166"/>
    </source>
</evidence>
<organism evidence="2 3">
    <name type="scientific">Piloderma croceum (strain F 1598)</name>
    <dbReference type="NCBI Taxonomy" id="765440"/>
    <lineage>
        <taxon>Eukaryota</taxon>
        <taxon>Fungi</taxon>
        <taxon>Dikarya</taxon>
        <taxon>Basidiomycota</taxon>
        <taxon>Agaricomycotina</taxon>
        <taxon>Agaricomycetes</taxon>
        <taxon>Agaricomycetidae</taxon>
        <taxon>Atheliales</taxon>
        <taxon>Atheliaceae</taxon>
        <taxon>Piloderma</taxon>
    </lineage>
</organism>
<reference evidence="3" key="2">
    <citation type="submission" date="2015-01" db="EMBL/GenBank/DDBJ databases">
        <title>Evolutionary Origins and Diversification of the Mycorrhizal Mutualists.</title>
        <authorList>
            <consortium name="DOE Joint Genome Institute"/>
            <consortium name="Mycorrhizal Genomics Consortium"/>
            <person name="Kohler A."/>
            <person name="Kuo A."/>
            <person name="Nagy L.G."/>
            <person name="Floudas D."/>
            <person name="Copeland A."/>
            <person name="Barry K.W."/>
            <person name="Cichocki N."/>
            <person name="Veneault-Fourrey C."/>
            <person name="LaButti K."/>
            <person name="Lindquist E.A."/>
            <person name="Lipzen A."/>
            <person name="Lundell T."/>
            <person name="Morin E."/>
            <person name="Murat C."/>
            <person name="Riley R."/>
            <person name="Ohm R."/>
            <person name="Sun H."/>
            <person name="Tunlid A."/>
            <person name="Henrissat B."/>
            <person name="Grigoriev I.V."/>
            <person name="Hibbett D.S."/>
            <person name="Martin F."/>
        </authorList>
    </citation>
    <scope>NUCLEOTIDE SEQUENCE [LARGE SCALE GENOMIC DNA]</scope>
    <source>
        <strain evidence="3">F 1598</strain>
    </source>
</reference>
<name>A0A0C3BJ58_PILCF</name>
<dbReference type="AlphaFoldDB" id="A0A0C3BJ58"/>
<evidence type="ECO:0000256" key="1">
    <source>
        <dbReference type="SAM" id="MobiDB-lite"/>
    </source>
</evidence>
<keyword evidence="3" id="KW-1185">Reference proteome</keyword>
<proteinExistence type="predicted"/>
<dbReference type="HOGENOM" id="CLU_1220097_0_0_1"/>
<dbReference type="STRING" id="765440.A0A0C3BJ58"/>
<dbReference type="EMBL" id="KN832982">
    <property type="protein sequence ID" value="KIM86363.1"/>
    <property type="molecule type" value="Genomic_DNA"/>
</dbReference>
<protein>
    <submittedName>
        <fullName evidence="2">Uncharacterized protein</fullName>
    </submittedName>
</protein>
<evidence type="ECO:0000313" key="2">
    <source>
        <dbReference type="EMBL" id="KIM86363.1"/>
    </source>
</evidence>
<dbReference type="Proteomes" id="UP000054166">
    <property type="component" value="Unassembled WGS sequence"/>
</dbReference>
<sequence>MTIATLSERGSVSSYTSGPSSTLSSSPVYPMPLYQPMMSGSTYFNPANFASSHLVNVGSVTFPNAPTQFANIPAPFPNTPAPFPNTPAPFPDIPAPFPNIPAPFPNTPVPFPNTPAPFLNPLAPFPGIPVPFTNFLPPHPINANSVAFPDIPAVFQEAPDPVDQDQNGQPNYLGFDLDFSNIFNIAEDTLSSHFPYSLCPPATTTLPNFKLSSGSSWSTPRLSFPAF</sequence>
<accession>A0A0C3BJ58</accession>
<feature type="region of interest" description="Disordered" evidence="1">
    <location>
        <begin position="1"/>
        <end position="25"/>
    </location>
</feature>
<gene>
    <name evidence="2" type="ORF">PILCRDRAFT_4862</name>
</gene>